<evidence type="ECO:0000313" key="5">
    <source>
        <dbReference type="EMBL" id="PTU31724.1"/>
    </source>
</evidence>
<dbReference type="Gene3D" id="3.40.50.2300">
    <property type="match status" value="1"/>
</dbReference>
<dbReference type="EMBL" id="QANS01000003">
    <property type="protein sequence ID" value="PTU31724.1"/>
    <property type="molecule type" value="Genomic_DNA"/>
</dbReference>
<dbReference type="SMART" id="SM00421">
    <property type="entry name" value="HTH_LUXR"/>
    <property type="match status" value="1"/>
</dbReference>
<protein>
    <submittedName>
        <fullName evidence="5">DNA-binding response regulator</fullName>
    </submittedName>
</protein>
<sequence length="232" mass="24966">MENAKLIIADDHPLFRAALREAVTRLLPGVAIVEAVSFQSLQEAVGANSDADLILLDLHMPGTQGFSSLVYLRAQYPAIPVAIVSAAEEPAVIRRSLDFGAAAYIPKSTPLEQIGIALRSVLDGGVWVPEHIPTSTANDAENKERDLAQRVASLTPQQLRVLMMLADGRLNKQIAGDLDVSEATIKAHMTAVLRKLGLYRRTQAAVLAQRLLQAESASLLMGEEIASEPDAE</sequence>
<gene>
    <name evidence="5" type="ORF">CJD38_10490</name>
</gene>
<dbReference type="RefSeq" id="WP_107940275.1">
    <property type="nucleotide sequence ID" value="NZ_QANS01000003.1"/>
</dbReference>
<proteinExistence type="predicted"/>
<evidence type="ECO:0000256" key="2">
    <source>
        <dbReference type="PROSITE-ProRule" id="PRU00169"/>
    </source>
</evidence>
<dbReference type="GO" id="GO:0003677">
    <property type="term" value="F:DNA binding"/>
    <property type="evidence" value="ECO:0007669"/>
    <property type="project" value="UniProtKB-KW"/>
</dbReference>
<dbReference type="SMART" id="SM00448">
    <property type="entry name" value="REC"/>
    <property type="match status" value="1"/>
</dbReference>
<dbReference type="SUPFAM" id="SSF52172">
    <property type="entry name" value="CheY-like"/>
    <property type="match status" value="1"/>
</dbReference>
<dbReference type="CDD" id="cd17535">
    <property type="entry name" value="REC_NarL-like"/>
    <property type="match status" value="1"/>
</dbReference>
<dbReference type="Proteomes" id="UP000244248">
    <property type="component" value="Unassembled WGS sequence"/>
</dbReference>
<keyword evidence="5" id="KW-0238">DNA-binding</keyword>
<dbReference type="PROSITE" id="PS00622">
    <property type="entry name" value="HTH_LUXR_1"/>
    <property type="match status" value="1"/>
</dbReference>
<dbReference type="AlphaFoldDB" id="A0A2T5MGL6"/>
<feature type="domain" description="HTH luxR-type" evidence="3">
    <location>
        <begin position="147"/>
        <end position="212"/>
    </location>
</feature>
<evidence type="ECO:0000259" key="4">
    <source>
        <dbReference type="PROSITE" id="PS50110"/>
    </source>
</evidence>
<accession>A0A2T5MGL6</accession>
<dbReference type="InterPro" id="IPR001789">
    <property type="entry name" value="Sig_transdc_resp-reg_receiver"/>
</dbReference>
<organism evidence="5 6">
    <name type="scientific">Stenotrophobium rhamnosiphilum</name>
    <dbReference type="NCBI Taxonomy" id="2029166"/>
    <lineage>
        <taxon>Bacteria</taxon>
        <taxon>Pseudomonadati</taxon>
        <taxon>Pseudomonadota</taxon>
        <taxon>Gammaproteobacteria</taxon>
        <taxon>Nevskiales</taxon>
        <taxon>Nevskiaceae</taxon>
        <taxon>Stenotrophobium</taxon>
    </lineage>
</organism>
<evidence type="ECO:0000313" key="6">
    <source>
        <dbReference type="Proteomes" id="UP000244248"/>
    </source>
</evidence>
<reference evidence="5 6" key="1">
    <citation type="submission" date="2018-04" db="EMBL/GenBank/DDBJ databases">
        <title>Novel species isolated from glacier.</title>
        <authorList>
            <person name="Liu Q."/>
            <person name="Xin Y.-H."/>
        </authorList>
    </citation>
    <scope>NUCLEOTIDE SEQUENCE [LARGE SCALE GENOMIC DNA]</scope>
    <source>
        <strain evidence="5 6">GT1R17</strain>
    </source>
</reference>
<dbReference type="InterPro" id="IPR011006">
    <property type="entry name" value="CheY-like_superfamily"/>
</dbReference>
<dbReference type="PROSITE" id="PS50110">
    <property type="entry name" value="RESPONSE_REGULATORY"/>
    <property type="match status" value="1"/>
</dbReference>
<name>A0A2T5MGL6_9GAMM</name>
<dbReference type="PANTHER" id="PTHR45566:SF1">
    <property type="entry name" value="HTH-TYPE TRANSCRIPTIONAL REGULATOR YHJB-RELATED"/>
    <property type="match status" value="1"/>
</dbReference>
<dbReference type="OrthoDB" id="9814495at2"/>
<dbReference type="PROSITE" id="PS50043">
    <property type="entry name" value="HTH_LUXR_2"/>
    <property type="match status" value="1"/>
</dbReference>
<dbReference type="GO" id="GO:0006355">
    <property type="term" value="P:regulation of DNA-templated transcription"/>
    <property type="evidence" value="ECO:0007669"/>
    <property type="project" value="InterPro"/>
</dbReference>
<dbReference type="PANTHER" id="PTHR45566">
    <property type="entry name" value="HTH-TYPE TRANSCRIPTIONAL REGULATOR YHJB-RELATED"/>
    <property type="match status" value="1"/>
</dbReference>
<dbReference type="PRINTS" id="PR00038">
    <property type="entry name" value="HTHLUXR"/>
</dbReference>
<dbReference type="InterPro" id="IPR000792">
    <property type="entry name" value="Tscrpt_reg_LuxR_C"/>
</dbReference>
<dbReference type="CDD" id="cd06170">
    <property type="entry name" value="LuxR_C_like"/>
    <property type="match status" value="1"/>
</dbReference>
<evidence type="ECO:0000259" key="3">
    <source>
        <dbReference type="PROSITE" id="PS50043"/>
    </source>
</evidence>
<dbReference type="Pfam" id="PF00196">
    <property type="entry name" value="GerE"/>
    <property type="match status" value="1"/>
</dbReference>
<feature type="modified residue" description="4-aspartylphosphate" evidence="2">
    <location>
        <position position="57"/>
    </location>
</feature>
<comment type="caution">
    <text evidence="5">The sequence shown here is derived from an EMBL/GenBank/DDBJ whole genome shotgun (WGS) entry which is preliminary data.</text>
</comment>
<dbReference type="GO" id="GO:0000160">
    <property type="term" value="P:phosphorelay signal transduction system"/>
    <property type="evidence" value="ECO:0007669"/>
    <property type="project" value="InterPro"/>
</dbReference>
<dbReference type="InterPro" id="IPR058245">
    <property type="entry name" value="NreC/VraR/RcsB-like_REC"/>
</dbReference>
<feature type="domain" description="Response regulatory" evidence="4">
    <location>
        <begin position="5"/>
        <end position="122"/>
    </location>
</feature>
<keyword evidence="1 2" id="KW-0597">Phosphoprotein</keyword>
<keyword evidence="6" id="KW-1185">Reference proteome</keyword>
<evidence type="ECO:0000256" key="1">
    <source>
        <dbReference type="ARBA" id="ARBA00022553"/>
    </source>
</evidence>
<dbReference type="InterPro" id="IPR051015">
    <property type="entry name" value="EvgA-like"/>
</dbReference>
<dbReference type="Pfam" id="PF00072">
    <property type="entry name" value="Response_reg"/>
    <property type="match status" value="1"/>
</dbReference>